<evidence type="ECO:0000259" key="2">
    <source>
        <dbReference type="Pfam" id="PF00534"/>
    </source>
</evidence>
<reference evidence="3 4" key="1">
    <citation type="journal article" date="2016" name="Nat. Commun.">
        <title>Thousands of microbial genomes shed light on interconnected biogeochemical processes in an aquifer system.</title>
        <authorList>
            <person name="Anantharaman K."/>
            <person name="Brown C.T."/>
            <person name="Hug L.A."/>
            <person name="Sharon I."/>
            <person name="Castelle C.J."/>
            <person name="Probst A.J."/>
            <person name="Thomas B.C."/>
            <person name="Singh A."/>
            <person name="Wilkins M.J."/>
            <person name="Karaoz U."/>
            <person name="Brodie E.L."/>
            <person name="Williams K.H."/>
            <person name="Hubbard S.S."/>
            <person name="Banfield J.F."/>
        </authorList>
    </citation>
    <scope>NUCLEOTIDE SEQUENCE [LARGE SCALE GENOMIC DNA]</scope>
</reference>
<dbReference type="Gene3D" id="3.40.50.2000">
    <property type="entry name" value="Glycogen Phosphorylase B"/>
    <property type="match status" value="2"/>
</dbReference>
<dbReference type="Pfam" id="PF00534">
    <property type="entry name" value="Glycos_transf_1"/>
    <property type="match status" value="1"/>
</dbReference>
<dbReference type="SUPFAM" id="SSF53756">
    <property type="entry name" value="UDP-Glycosyltransferase/glycogen phosphorylase"/>
    <property type="match status" value="1"/>
</dbReference>
<dbReference type="STRING" id="1797197.A2Y75_08370"/>
<evidence type="ECO:0000313" key="3">
    <source>
        <dbReference type="EMBL" id="OFW57739.1"/>
    </source>
</evidence>
<protein>
    <recommendedName>
        <fullName evidence="2">Glycosyl transferase family 1 domain-containing protein</fullName>
    </recommendedName>
</protein>
<evidence type="ECO:0000313" key="4">
    <source>
        <dbReference type="Proteomes" id="UP000177876"/>
    </source>
</evidence>
<dbReference type="Proteomes" id="UP000177876">
    <property type="component" value="Unassembled WGS sequence"/>
</dbReference>
<dbReference type="InterPro" id="IPR001296">
    <property type="entry name" value="Glyco_trans_1"/>
</dbReference>
<dbReference type="PANTHER" id="PTHR46401:SF2">
    <property type="entry name" value="GLYCOSYLTRANSFERASE WBBK-RELATED"/>
    <property type="match status" value="1"/>
</dbReference>
<dbReference type="GO" id="GO:0009103">
    <property type="term" value="P:lipopolysaccharide biosynthetic process"/>
    <property type="evidence" value="ECO:0007669"/>
    <property type="project" value="TreeGrafter"/>
</dbReference>
<comment type="caution">
    <text evidence="3">The sequence shown here is derived from an EMBL/GenBank/DDBJ whole genome shotgun (WGS) entry which is preliminary data.</text>
</comment>
<dbReference type="EMBL" id="MELK01000030">
    <property type="protein sequence ID" value="OFW57739.1"/>
    <property type="molecule type" value="Genomic_DNA"/>
</dbReference>
<proteinExistence type="predicted"/>
<name>A0A1F2WLM4_9ACTN</name>
<dbReference type="GO" id="GO:0016757">
    <property type="term" value="F:glycosyltransferase activity"/>
    <property type="evidence" value="ECO:0007669"/>
    <property type="project" value="InterPro"/>
</dbReference>
<evidence type="ECO:0000256" key="1">
    <source>
        <dbReference type="ARBA" id="ARBA00022679"/>
    </source>
</evidence>
<feature type="domain" description="Glycosyl transferase family 1" evidence="2">
    <location>
        <begin position="175"/>
        <end position="327"/>
    </location>
</feature>
<organism evidence="3 4">
    <name type="scientific">Candidatus Solincola sediminis</name>
    <dbReference type="NCBI Taxonomy" id="1797199"/>
    <lineage>
        <taxon>Bacteria</taxon>
        <taxon>Bacillati</taxon>
        <taxon>Actinomycetota</taxon>
        <taxon>Candidatus Geothermincolia</taxon>
        <taxon>Candidatus Geothermincolales</taxon>
        <taxon>Candidatus Geothermincolaceae</taxon>
        <taxon>Candidatus Solincola</taxon>
    </lineage>
</organism>
<dbReference type="PANTHER" id="PTHR46401">
    <property type="entry name" value="GLYCOSYLTRANSFERASE WBBK-RELATED"/>
    <property type="match status" value="1"/>
</dbReference>
<keyword evidence="1" id="KW-0808">Transferase</keyword>
<sequence>MRVHQIVPRLDAGDAVSNQALCIHKLLTEWGFESRIFANGMDEFGKTYASYDQHYREFMDNKDDLVIFHLAIYCGSYEMFLESRNKKVVIYHNITPPEFYECFYPEAAHLCRLGKDLLPKLSAVDLALGDSDFNRREMVAAGFAEDKTGVLPINPPLDKLDGVEEDEAFLRQLGDGKVNLLFVGRVVPNKRVEDIIKLFYCYHRGINARSRLIVAGSLLNTYYSALLSMARRMGIQDRVHFLGKISDSRLKSCYLGSHYYSSMSEHEGFCVPLLEAFHFDLPVLAYSAGAVPETMGDAGVVFDEKDYGLLAELIDRMERDAFMRERLLDSQRLRLGDFASSLFESALKRSIGGLLGLPEAEPVGAAAAGGG</sequence>
<accession>A0A1F2WLM4</accession>
<dbReference type="AlphaFoldDB" id="A0A1F2WLM4"/>
<gene>
    <name evidence="3" type="ORF">A2Y75_08370</name>
</gene>